<dbReference type="SUPFAM" id="SSF54001">
    <property type="entry name" value="Cysteine proteinases"/>
    <property type="match status" value="1"/>
</dbReference>
<dbReference type="AlphaFoldDB" id="A0A915E6Y7"/>
<dbReference type="Gene3D" id="3.40.395.10">
    <property type="entry name" value="Adenoviral Proteinase, Chain A"/>
    <property type="match status" value="1"/>
</dbReference>
<organism evidence="2 3">
    <name type="scientific">Ditylenchus dipsaci</name>
    <dbReference type="NCBI Taxonomy" id="166011"/>
    <lineage>
        <taxon>Eukaryota</taxon>
        <taxon>Metazoa</taxon>
        <taxon>Ecdysozoa</taxon>
        <taxon>Nematoda</taxon>
        <taxon>Chromadorea</taxon>
        <taxon>Rhabditida</taxon>
        <taxon>Tylenchina</taxon>
        <taxon>Tylenchomorpha</taxon>
        <taxon>Sphaerularioidea</taxon>
        <taxon>Anguinidae</taxon>
        <taxon>Anguininae</taxon>
        <taxon>Ditylenchus</taxon>
    </lineage>
</organism>
<dbReference type="Proteomes" id="UP000887574">
    <property type="component" value="Unplaced"/>
</dbReference>
<feature type="compositionally biased region" description="Basic and acidic residues" evidence="1">
    <location>
        <begin position="51"/>
        <end position="68"/>
    </location>
</feature>
<dbReference type="InterPro" id="IPR038765">
    <property type="entry name" value="Papain-like_cys_pep_sf"/>
</dbReference>
<proteinExistence type="predicted"/>
<dbReference type="WBParaSite" id="jg2705">
    <property type="protein sequence ID" value="jg2705"/>
    <property type="gene ID" value="jg2705"/>
</dbReference>
<evidence type="ECO:0000313" key="2">
    <source>
        <dbReference type="Proteomes" id="UP000887574"/>
    </source>
</evidence>
<sequence>MNFELLTSKKNKPMLKDPTASCTGILVFREENGPIGDAFTTELAGMPPSRLDIKEPPSKETKEARVSNKGEKDLLRDFLKEFAVERGYDEVNPSVWISHSPKDIPTQSNSFDCGAFGASLRTACLVKNQMKFSQNDMPLVRREIEEMIRAEKL</sequence>
<protein>
    <submittedName>
        <fullName evidence="3">Ubiquitin-like protease family profile domain-containing protein</fullName>
    </submittedName>
</protein>
<name>A0A915E6Y7_9BILA</name>
<keyword evidence="2" id="KW-1185">Reference proteome</keyword>
<reference evidence="3" key="1">
    <citation type="submission" date="2022-11" db="UniProtKB">
        <authorList>
            <consortium name="WormBaseParasite"/>
        </authorList>
    </citation>
    <scope>IDENTIFICATION</scope>
</reference>
<evidence type="ECO:0000313" key="3">
    <source>
        <dbReference type="WBParaSite" id="jg2705"/>
    </source>
</evidence>
<evidence type="ECO:0000256" key="1">
    <source>
        <dbReference type="SAM" id="MobiDB-lite"/>
    </source>
</evidence>
<accession>A0A915E6Y7</accession>
<feature type="region of interest" description="Disordered" evidence="1">
    <location>
        <begin position="44"/>
        <end position="68"/>
    </location>
</feature>